<evidence type="ECO:0000313" key="2">
    <source>
        <dbReference type="EMBL" id="KKL46578.1"/>
    </source>
</evidence>
<accession>A0A0F9CB04</accession>
<dbReference type="EMBL" id="LAZR01033980">
    <property type="protein sequence ID" value="KKL46578.1"/>
    <property type="molecule type" value="Genomic_DNA"/>
</dbReference>
<dbReference type="Pfam" id="PF14371">
    <property type="entry name" value="DUF4412"/>
    <property type="match status" value="1"/>
</dbReference>
<dbReference type="SUPFAM" id="SSF48403">
    <property type="entry name" value="Ankyrin repeat"/>
    <property type="match status" value="1"/>
</dbReference>
<evidence type="ECO:0000259" key="1">
    <source>
        <dbReference type="Pfam" id="PF14371"/>
    </source>
</evidence>
<reference evidence="2" key="1">
    <citation type="journal article" date="2015" name="Nature">
        <title>Complex archaea that bridge the gap between prokaryotes and eukaryotes.</title>
        <authorList>
            <person name="Spang A."/>
            <person name="Saw J.H."/>
            <person name="Jorgensen S.L."/>
            <person name="Zaremba-Niedzwiedzka K."/>
            <person name="Martijn J."/>
            <person name="Lind A.E."/>
            <person name="van Eijk R."/>
            <person name="Schleper C."/>
            <person name="Guy L."/>
            <person name="Ettema T.J."/>
        </authorList>
    </citation>
    <scope>NUCLEOTIDE SEQUENCE</scope>
</reference>
<dbReference type="Gene3D" id="1.25.40.20">
    <property type="entry name" value="Ankyrin repeat-containing domain"/>
    <property type="match status" value="1"/>
</dbReference>
<proteinExistence type="predicted"/>
<protein>
    <recommendedName>
        <fullName evidence="1">DUF4412 domain-containing protein</fullName>
    </recommendedName>
</protein>
<dbReference type="InterPro" id="IPR036770">
    <property type="entry name" value="Ankyrin_rpt-contain_sf"/>
</dbReference>
<organism evidence="2">
    <name type="scientific">marine sediment metagenome</name>
    <dbReference type="NCBI Taxonomy" id="412755"/>
    <lineage>
        <taxon>unclassified sequences</taxon>
        <taxon>metagenomes</taxon>
        <taxon>ecological metagenomes</taxon>
    </lineage>
</organism>
<name>A0A0F9CB04_9ZZZZ</name>
<dbReference type="Pfam" id="PF12796">
    <property type="entry name" value="Ank_2"/>
    <property type="match status" value="1"/>
</dbReference>
<dbReference type="AlphaFoldDB" id="A0A0F9CB04"/>
<feature type="domain" description="DUF4412" evidence="1">
    <location>
        <begin position="33"/>
        <end position="150"/>
    </location>
</feature>
<dbReference type="InterPro" id="IPR002110">
    <property type="entry name" value="Ankyrin_rpt"/>
</dbReference>
<dbReference type="InterPro" id="IPR025524">
    <property type="entry name" value="DUF4412"/>
</dbReference>
<comment type="caution">
    <text evidence="2">The sequence shown here is derived from an EMBL/GenBank/DDBJ whole genome shotgun (WGS) entry which is preliminary data.</text>
</comment>
<feature type="non-terminal residue" evidence="2">
    <location>
        <position position="506"/>
    </location>
</feature>
<gene>
    <name evidence="2" type="ORF">LCGC14_2344160</name>
</gene>
<sequence>MLKKFHRIFSVPGILIIFFCFSFVLLGAEFRADLKIKQPDEEYEFQYYAQDSLYRLEKLTGEDRILIIADRELDITWALNPEEKAYIELKGTDAAFFNPVRAWEAIRESLNEERVGTETVLGYLCEKYTYTYPEQEEPSVEGWYSAKLNQFIRQIVYYDGGQGDGLLEMTNIIEAPQDDSLFKVPADYQREKSPAEKLEEKEAARPVLTKREETVAPAGRYMGTGGALRVKVEPDKSVRVIIRNQIKEKSVYKVTPLRDGQTVEGEVIESSLSGKGQKTEPFFGHQLKLNEILIEVEEGLISAFVTKEYSSFDEVNRQEYFLLEESGRGLFVYDKYKIVLTFTGDSQAAEDSPIKIKFYKGEYEDVLKEEDFRLRNGQIKKWEFNPGQIRTLNITAGESGGVRVLLEQFPVKVKELSKEEKQQLVQDIIHNELDKVKALLDSGLDVNMNPSSTDSLLMAVSRYSNAEMLKLALDYNPQINFQDEYGNNALTLAVNNLDNYKGMIPL</sequence>